<proteinExistence type="predicted"/>
<dbReference type="Pfam" id="PF13589">
    <property type="entry name" value="HATPase_c_3"/>
    <property type="match status" value="1"/>
</dbReference>
<name>A0A1S8SKQ1_CLOBE</name>
<dbReference type="RefSeq" id="WP_077836969.1">
    <property type="nucleotide sequence ID" value="NZ_JABTAE010000001.1"/>
</dbReference>
<dbReference type="EMBL" id="LZZI01000001">
    <property type="protein sequence ID" value="OOM66071.1"/>
    <property type="molecule type" value="Genomic_DNA"/>
</dbReference>
<evidence type="ECO:0008006" key="3">
    <source>
        <dbReference type="Google" id="ProtNLM"/>
    </source>
</evidence>
<dbReference type="InterPro" id="IPR036890">
    <property type="entry name" value="HATPase_C_sf"/>
</dbReference>
<gene>
    <name evidence="1" type="ORF">CLBCK_00270</name>
</gene>
<protein>
    <recommendedName>
        <fullName evidence="3">Histidine kinase-, DNA gyrase B-, and HSP90-like ATPase</fullName>
    </recommendedName>
</protein>
<organism evidence="1 2">
    <name type="scientific">Clostridium beijerinckii</name>
    <name type="common">Clostridium MP</name>
    <dbReference type="NCBI Taxonomy" id="1520"/>
    <lineage>
        <taxon>Bacteria</taxon>
        <taxon>Bacillati</taxon>
        <taxon>Bacillota</taxon>
        <taxon>Clostridia</taxon>
        <taxon>Eubacteriales</taxon>
        <taxon>Clostridiaceae</taxon>
        <taxon>Clostridium</taxon>
    </lineage>
</organism>
<evidence type="ECO:0000313" key="1">
    <source>
        <dbReference type="EMBL" id="OOM66071.1"/>
    </source>
</evidence>
<evidence type="ECO:0000313" key="2">
    <source>
        <dbReference type="Proteomes" id="UP000190973"/>
    </source>
</evidence>
<accession>A0A1S8SKQ1</accession>
<sequence length="382" mass="44764">MVRDDAKMEPKKALFIIAITKDITLESTICDLIENSINAAKKLCKFKTLKGYRVELYIGKNYNDKYDFVIKDNCGGITREDAKNRAFMLGNDFEDNKLGFGIGMKRALFKLADDFILESYTIDDKFKIQMDVKEWQKKSSWNTPIRKNTNKETLEPGVIISISRLNSKIENELLSSKFQRDLINTVKINFEFALEAGFEIYLNRKKIEYSSSLFAKNLLEDRVYDISENEIKLKIEHNSKRSCEYYGWNYVINGRNIIHGDKYILNNWQKSIKENKYNFEKFVGFVFINGDNVSELPLNTSKDGIDINNSVYKKIQKYMISAMEKTKEYFEDNERSIQYKKPISEIDELKVALKQKYNSDIGKISFSMCLDEIRKKNKTYKK</sequence>
<dbReference type="Gene3D" id="3.30.565.10">
    <property type="entry name" value="Histidine kinase-like ATPase, C-terminal domain"/>
    <property type="match status" value="1"/>
</dbReference>
<dbReference type="AlphaFoldDB" id="A0A1S8SKQ1"/>
<dbReference type="Proteomes" id="UP000190973">
    <property type="component" value="Unassembled WGS sequence"/>
</dbReference>
<dbReference type="SUPFAM" id="SSF55874">
    <property type="entry name" value="ATPase domain of HSP90 chaperone/DNA topoisomerase II/histidine kinase"/>
    <property type="match status" value="1"/>
</dbReference>
<reference evidence="1 2" key="1">
    <citation type="submission" date="2016-05" db="EMBL/GenBank/DDBJ databases">
        <title>Microbial solvent formation.</title>
        <authorList>
            <person name="Poehlein A."/>
            <person name="Montoya Solano J.D."/>
            <person name="Flitsch S."/>
            <person name="Krabben P."/>
            <person name="Duerre P."/>
            <person name="Daniel R."/>
        </authorList>
    </citation>
    <scope>NUCLEOTIDE SEQUENCE [LARGE SCALE GENOMIC DNA]</scope>
    <source>
        <strain evidence="1 2">DSM 53</strain>
    </source>
</reference>
<comment type="caution">
    <text evidence="1">The sequence shown here is derived from an EMBL/GenBank/DDBJ whole genome shotgun (WGS) entry which is preliminary data.</text>
</comment>